<dbReference type="EMBL" id="CP021358">
    <property type="protein sequence ID" value="ART64190.1"/>
    <property type="molecule type" value="Genomic_DNA"/>
</dbReference>
<dbReference type="CDD" id="cd14748">
    <property type="entry name" value="PBP2_UgpB"/>
    <property type="match status" value="1"/>
</dbReference>
<evidence type="ECO:0000313" key="9">
    <source>
        <dbReference type="Proteomes" id="UP000194457"/>
    </source>
</evidence>
<dbReference type="GO" id="GO:0055085">
    <property type="term" value="P:transmembrane transport"/>
    <property type="evidence" value="ECO:0007669"/>
    <property type="project" value="InterPro"/>
</dbReference>
<accession>A0A240UT47</accession>
<keyword evidence="9" id="KW-1185">Reference proteome</keyword>
<reference evidence="8 9" key="1">
    <citation type="submission" date="2017-05" db="EMBL/GenBank/DDBJ databases">
        <authorList>
            <person name="Song R."/>
            <person name="Chenine A.L."/>
            <person name="Ruprecht R.M."/>
        </authorList>
    </citation>
    <scope>NUCLEOTIDE SEQUENCE [LARGE SCALE GENOMIC DNA]</scope>
    <source>
        <strain evidence="8">SW32</strain>
    </source>
</reference>
<evidence type="ECO:0000256" key="3">
    <source>
        <dbReference type="ARBA" id="ARBA00011557"/>
    </source>
</evidence>
<proteinExistence type="inferred from homology"/>
<sequence length="443" mass="48219">MVKGFKGIVGMAAISSLALSATPALAATEVIWWHAMEGSLGEKVNEIAEGFNQSQSDYVVKPVYKGTYSENLTSTIAAFRAGQAPAITQVYEVGTATMMNARGAIYPVYELMADTGQPFDPTAYLPAITGYYSTTDGHMLSLPFNSSTPVVYYNRDLFKKAGLDPDAPPTTWEAVAEAGKTIVDSGAASCGFTTTWPSWIQLENFAARQDIPFASEQNGFGGTTARLTFNQSDAVVAHVQDLINWQKSGVFSYGGRQDQASPRFFSGDCAMLMASSASYASVRDNTEGFEFGVAPLPWDPKVIDQPKNSIIGGASLWVLKGQSDDVYKGVAQFFGYLSSAKVQADWHQFTGYLPITDKAYALTREQRFYEENPGTEIALKQMTSTEPSDNSRGLRLGNMPQIRDVIEEELERALNGDKSAQQALDDAADRGNALLEQFERSVR</sequence>
<comment type="subcellular location">
    <subcellularLocation>
        <location evidence="1">Periplasm</location>
    </subcellularLocation>
</comment>
<protein>
    <recommendedName>
        <fullName evidence="4">sn-glycerol-3-phosphate-binding periplasmic protein UgpB</fullName>
    </recommendedName>
</protein>
<comment type="similarity">
    <text evidence="2">Belongs to the bacterial solute-binding protein 1 family.</text>
</comment>
<dbReference type="RefSeq" id="WP_086901326.1">
    <property type="nucleotide sequence ID" value="NZ_CP021358.1"/>
</dbReference>
<dbReference type="PANTHER" id="PTHR43649:SF31">
    <property type="entry name" value="SN-GLYCEROL-3-PHOSPHATE-BINDING PERIPLASMIC PROTEIN UGPB"/>
    <property type="match status" value="1"/>
</dbReference>
<dbReference type="InterPro" id="IPR006059">
    <property type="entry name" value="SBP"/>
</dbReference>
<dbReference type="SUPFAM" id="SSF53850">
    <property type="entry name" value="Periplasmic binding protein-like II"/>
    <property type="match status" value="1"/>
</dbReference>
<dbReference type="Gene3D" id="3.40.190.10">
    <property type="entry name" value="Periplasmic binding protein-like II"/>
    <property type="match status" value="2"/>
</dbReference>
<keyword evidence="7" id="KW-0574">Periplasm</keyword>
<dbReference type="Pfam" id="PF13416">
    <property type="entry name" value="SBP_bac_8"/>
    <property type="match status" value="1"/>
</dbReference>
<keyword evidence="5" id="KW-0813">Transport</keyword>
<evidence type="ECO:0000256" key="5">
    <source>
        <dbReference type="ARBA" id="ARBA00022448"/>
    </source>
</evidence>
<evidence type="ECO:0000256" key="7">
    <source>
        <dbReference type="ARBA" id="ARBA00022764"/>
    </source>
</evidence>
<evidence type="ECO:0000256" key="6">
    <source>
        <dbReference type="ARBA" id="ARBA00022729"/>
    </source>
</evidence>
<dbReference type="Proteomes" id="UP000194457">
    <property type="component" value="Chromosome"/>
</dbReference>
<dbReference type="InterPro" id="IPR006061">
    <property type="entry name" value="SBP_1_CS"/>
</dbReference>
<dbReference type="PANTHER" id="PTHR43649">
    <property type="entry name" value="ARABINOSE-BINDING PROTEIN-RELATED"/>
    <property type="match status" value="1"/>
</dbReference>
<dbReference type="KEGG" id="kma:B9H00_14965"/>
<evidence type="ECO:0000256" key="2">
    <source>
        <dbReference type="ARBA" id="ARBA00008520"/>
    </source>
</evidence>
<evidence type="ECO:0000256" key="4">
    <source>
        <dbReference type="ARBA" id="ARBA00017470"/>
    </source>
</evidence>
<dbReference type="PROSITE" id="PS01037">
    <property type="entry name" value="SBP_BACTERIAL_1"/>
    <property type="match status" value="1"/>
</dbReference>
<organism evidence="8 9">
    <name type="scientific">Kushneria marisflavi</name>
    <dbReference type="NCBI Taxonomy" id="157779"/>
    <lineage>
        <taxon>Bacteria</taxon>
        <taxon>Pseudomonadati</taxon>
        <taxon>Pseudomonadota</taxon>
        <taxon>Gammaproteobacteria</taxon>
        <taxon>Oceanospirillales</taxon>
        <taxon>Halomonadaceae</taxon>
        <taxon>Kushneria</taxon>
    </lineage>
</organism>
<dbReference type="NCBIfam" id="NF008211">
    <property type="entry name" value="PRK10974.1"/>
    <property type="match status" value="1"/>
</dbReference>
<evidence type="ECO:0000313" key="8">
    <source>
        <dbReference type="EMBL" id="ART64190.1"/>
    </source>
</evidence>
<dbReference type="OrthoDB" id="4393730at2"/>
<name>A0A240UT47_9GAMM</name>
<comment type="subunit">
    <text evidence="3">The complex is composed of two ATP-binding proteins (UgpC), two transmembrane proteins (UgpA and UgpE) and a solute-binding protein (UgpB).</text>
</comment>
<gene>
    <name evidence="8" type="ORF">B9H00_14965</name>
</gene>
<evidence type="ECO:0000256" key="1">
    <source>
        <dbReference type="ARBA" id="ARBA00004418"/>
    </source>
</evidence>
<dbReference type="GO" id="GO:0042597">
    <property type="term" value="C:periplasmic space"/>
    <property type="evidence" value="ECO:0007669"/>
    <property type="project" value="UniProtKB-SubCell"/>
</dbReference>
<dbReference type="AlphaFoldDB" id="A0A240UT47"/>
<keyword evidence="6" id="KW-0732">Signal</keyword>
<dbReference type="InterPro" id="IPR050490">
    <property type="entry name" value="Bact_solute-bd_prot1"/>
</dbReference>